<dbReference type="CDD" id="cd11296">
    <property type="entry name" value="O-FucT_like"/>
    <property type="match status" value="1"/>
</dbReference>
<dbReference type="Proteomes" id="UP001444661">
    <property type="component" value="Unassembled WGS sequence"/>
</dbReference>
<sequence>MIGGIAKFLPNPKGPQRGAPPDYFYVRRHLNWILSTFCPHMKVYWSIDELFDTPVASPISLRLHELRLRRVDRTVLAQPEKWASQFTGYMDYTSDPKTRLWPFRVNVAQTRYVWPTSYDSPAFVRSFERILRFQEDVRELAAPTFFSMQKMLESRGGQGESNTSTLGFVGVHLRAQENFWETNFPPYEEQAAHYLRYMVESRYPFAYLAPGATVEHVTSFTERAREFNITVVTKRDLLDSDELSGRSWDQQTLVDYEILLRADRMVGISDRLRLQRRPEESCGRRHGRKAS</sequence>
<accession>A0ABR1UDZ7</accession>
<keyword evidence="2" id="KW-1185">Reference proteome</keyword>
<proteinExistence type="predicted"/>
<name>A0ABR1UDZ7_9PEZI</name>
<protein>
    <recommendedName>
        <fullName evidence="3">L-Fucosyltransferase</fullName>
    </recommendedName>
</protein>
<gene>
    <name evidence="1" type="ORF">PG993_001527</name>
</gene>
<reference evidence="1 2" key="1">
    <citation type="submission" date="2023-01" db="EMBL/GenBank/DDBJ databases">
        <title>Analysis of 21 Apiospora genomes using comparative genomics revels a genus with tremendous synthesis potential of carbohydrate active enzymes and secondary metabolites.</title>
        <authorList>
            <person name="Sorensen T."/>
        </authorList>
    </citation>
    <scope>NUCLEOTIDE SEQUENCE [LARGE SCALE GENOMIC DNA]</scope>
    <source>
        <strain evidence="1 2">CBS 33761</strain>
    </source>
</reference>
<comment type="caution">
    <text evidence="1">The sequence shown here is derived from an EMBL/GenBank/DDBJ whole genome shotgun (WGS) entry which is preliminary data.</text>
</comment>
<evidence type="ECO:0000313" key="2">
    <source>
        <dbReference type="Proteomes" id="UP001444661"/>
    </source>
</evidence>
<organism evidence="1 2">
    <name type="scientific">Apiospora rasikravindrae</name>
    <dbReference type="NCBI Taxonomy" id="990691"/>
    <lineage>
        <taxon>Eukaryota</taxon>
        <taxon>Fungi</taxon>
        <taxon>Dikarya</taxon>
        <taxon>Ascomycota</taxon>
        <taxon>Pezizomycotina</taxon>
        <taxon>Sordariomycetes</taxon>
        <taxon>Xylariomycetidae</taxon>
        <taxon>Amphisphaeriales</taxon>
        <taxon>Apiosporaceae</taxon>
        <taxon>Apiospora</taxon>
    </lineage>
</organism>
<evidence type="ECO:0000313" key="1">
    <source>
        <dbReference type="EMBL" id="KAK8056300.1"/>
    </source>
</evidence>
<evidence type="ECO:0008006" key="3">
    <source>
        <dbReference type="Google" id="ProtNLM"/>
    </source>
</evidence>
<dbReference type="EMBL" id="JAQQWK010000001">
    <property type="protein sequence ID" value="KAK8056300.1"/>
    <property type="molecule type" value="Genomic_DNA"/>
</dbReference>